<name>A0AA38R756_9PEZI</name>
<feature type="compositionally biased region" description="Basic and acidic residues" evidence="1">
    <location>
        <begin position="138"/>
        <end position="147"/>
    </location>
</feature>
<reference evidence="2" key="1">
    <citation type="submission" date="2022-07" db="EMBL/GenBank/DDBJ databases">
        <title>Fungi with potential for degradation of polypropylene.</title>
        <authorList>
            <person name="Gostincar C."/>
        </authorList>
    </citation>
    <scope>NUCLEOTIDE SEQUENCE</scope>
    <source>
        <strain evidence="2">EXF-13308</strain>
    </source>
</reference>
<protein>
    <submittedName>
        <fullName evidence="2">Uncharacterized protein</fullName>
    </submittedName>
</protein>
<dbReference type="Proteomes" id="UP001174694">
    <property type="component" value="Unassembled WGS sequence"/>
</dbReference>
<organism evidence="2 3">
    <name type="scientific">Pleurostoma richardsiae</name>
    <dbReference type="NCBI Taxonomy" id="41990"/>
    <lineage>
        <taxon>Eukaryota</taxon>
        <taxon>Fungi</taxon>
        <taxon>Dikarya</taxon>
        <taxon>Ascomycota</taxon>
        <taxon>Pezizomycotina</taxon>
        <taxon>Sordariomycetes</taxon>
        <taxon>Sordariomycetidae</taxon>
        <taxon>Calosphaeriales</taxon>
        <taxon>Pleurostomataceae</taxon>
        <taxon>Pleurostoma</taxon>
    </lineage>
</organism>
<accession>A0AA38R756</accession>
<feature type="compositionally biased region" description="Basic and acidic residues" evidence="1">
    <location>
        <begin position="113"/>
        <end position="131"/>
    </location>
</feature>
<evidence type="ECO:0000313" key="2">
    <source>
        <dbReference type="EMBL" id="KAJ9131295.1"/>
    </source>
</evidence>
<dbReference type="EMBL" id="JANBVO010000069">
    <property type="protein sequence ID" value="KAJ9131295.1"/>
    <property type="molecule type" value="Genomic_DNA"/>
</dbReference>
<feature type="region of interest" description="Disordered" evidence="1">
    <location>
        <begin position="176"/>
        <end position="300"/>
    </location>
</feature>
<dbReference type="AlphaFoldDB" id="A0AA38R756"/>
<keyword evidence="3" id="KW-1185">Reference proteome</keyword>
<gene>
    <name evidence="2" type="ORF">NKR23_g11779</name>
</gene>
<sequence>MPTAEDFEGVDLLALLYWRRGCENPHGCLDPPYNEDERPEMVVGRRLAHVAAHLSSPRSRHDELCRVKLLWTFFEQQRAFPTRWWKKRTKDAQGIGEQGRCCCCVDETPGHAASEKIKEKEEGNNDADVRRGSTCSRDGLEGGDKDRLRDQRAFGKARAQPQPASSERILRSHLRAAARSALTASPEASSTTRPLRARRATSFRGRYGEQTLDGRSGVAVHAQNAQNASQPRTKRKGRDFEKEEGGDDDADGRPSGRLHTMQASATGGPPARRRRKSAKLQPDPNFLNTDAQSGGGTSPDVHSLAAFGELDRADLTGTAPIALSVDACVLIYACPCGALSAESPRQLAQHLCSTPHFMCEWCGTVVSEPADRDMCAAPSGVEKSSAPPGRPIWCTTCWRSSPHERECFRTPVENSCVFGCGFSGRCGSGMQSQSAGLARQGRDSGRSFLSSPEVGAREASLRESRLHLSSHEWQEHWGCAGCARVQAGAAPADGSVCEACRTDYGPTWPTGLGSEGKRPPGKILYSALRTGGDLREDTRDGEDMSIMTSWAASLSSSVREFLASQLSGDIKRILQAPSRPG</sequence>
<comment type="caution">
    <text evidence="2">The sequence shown here is derived from an EMBL/GenBank/DDBJ whole genome shotgun (WGS) entry which is preliminary data.</text>
</comment>
<evidence type="ECO:0000313" key="3">
    <source>
        <dbReference type="Proteomes" id="UP001174694"/>
    </source>
</evidence>
<feature type="region of interest" description="Disordered" evidence="1">
    <location>
        <begin position="113"/>
        <end position="147"/>
    </location>
</feature>
<evidence type="ECO:0000256" key="1">
    <source>
        <dbReference type="SAM" id="MobiDB-lite"/>
    </source>
</evidence>
<proteinExistence type="predicted"/>